<proteinExistence type="predicted"/>
<keyword evidence="2" id="KW-0274">FAD</keyword>
<evidence type="ECO:0000313" key="6">
    <source>
        <dbReference type="EMBL" id="OQO08359.1"/>
    </source>
</evidence>
<accession>A0A1V8TAG7</accession>
<comment type="caution">
    <text evidence="6">The sequence shown here is derived from an EMBL/GenBank/DDBJ whole genome shotgun (WGS) entry which is preliminary data.</text>
</comment>
<evidence type="ECO:0000256" key="2">
    <source>
        <dbReference type="ARBA" id="ARBA00022827"/>
    </source>
</evidence>
<keyword evidence="1" id="KW-0285">Flavoprotein</keyword>
<dbReference type="Gene3D" id="3.50.50.60">
    <property type="entry name" value="FAD/NAD(P)-binding domain"/>
    <property type="match status" value="1"/>
</dbReference>
<reference evidence="7" key="1">
    <citation type="submission" date="2017-03" db="EMBL/GenBank/DDBJ databases">
        <title>Genomes of endolithic fungi from Antarctica.</title>
        <authorList>
            <person name="Coleine C."/>
            <person name="Masonjones S."/>
            <person name="Stajich J.E."/>
        </authorList>
    </citation>
    <scope>NUCLEOTIDE SEQUENCE [LARGE SCALE GENOMIC DNA]</scope>
    <source>
        <strain evidence="7">CCFEE 5527</strain>
    </source>
</reference>
<dbReference type="InterPro" id="IPR045632">
    <property type="entry name" value="DUF6314"/>
</dbReference>
<evidence type="ECO:0008006" key="8">
    <source>
        <dbReference type="Google" id="ProtNLM"/>
    </source>
</evidence>
<dbReference type="OrthoDB" id="66881at2759"/>
<protein>
    <recommendedName>
        <fullName evidence="8">FAD/NAD(P)-binding domain-containing protein</fullName>
    </recommendedName>
</protein>
<evidence type="ECO:0000256" key="3">
    <source>
        <dbReference type="ARBA" id="ARBA00023002"/>
    </source>
</evidence>
<evidence type="ECO:0000259" key="4">
    <source>
        <dbReference type="Pfam" id="PF07992"/>
    </source>
</evidence>
<gene>
    <name evidence="6" type="ORF">B0A48_06229</name>
</gene>
<name>A0A1V8TAG7_9PEZI</name>
<dbReference type="PRINTS" id="PR00368">
    <property type="entry name" value="FADPNR"/>
</dbReference>
<evidence type="ECO:0000259" key="5">
    <source>
        <dbReference type="Pfam" id="PF19834"/>
    </source>
</evidence>
<keyword evidence="3" id="KW-0560">Oxidoreductase</keyword>
<dbReference type="SUPFAM" id="SSF51905">
    <property type="entry name" value="FAD/NAD(P)-binding domain"/>
    <property type="match status" value="1"/>
</dbReference>
<dbReference type="InterPro" id="IPR050346">
    <property type="entry name" value="FMO-like"/>
</dbReference>
<dbReference type="InterPro" id="IPR036188">
    <property type="entry name" value="FAD/NAD-bd_sf"/>
</dbReference>
<sequence length="745" mass="82776">MGDAPASPDLRSICIIGAGPAGLVAAKTFLRTGRCRVTVYEKSHRLGGIWALDEDSTGGFLHPRTPTNLSRFSVGFSDLAWSSVDIGSHAKGKLPMFPKAWQVGKYLVEYRRRYLPEEVIKYGMRVSKAEKCKQLAIGSKEFWRVTAIDADGREERAGFDHLVVATGFFAKPRPLQHSVDVQGQVDSLSMLHSSQYRSLQELLPPSSQSLAGKKILLIGGGNSAGEAAATIASHLSNAQWSNDTTQQKAFEGCRVVHSTPRPIYALPPFTPANENSTIFMPLDFNFYDLSRRLPGPITGNAGRVPETVKEMLHGVLRKTIGGDQSDLGADALVAPQGTERGTVQVALAETYAEFVRSGLIEVRAGRVASIFERDGRVIATMSQGGTSTEIEDIGAVVYATGYSPSSALDMLHPQVKETLRCDETSMRLPLILEQWQTMSKAVTNLAFIGFYEGPYWGVMEMQARLVAQHWLNDQEVLTKPYEEAEAMLDLRKAMQDRTFDVPQYWFGDYAGYMEEIASVLELQRNDGDFQERSGAVSAARYLADSDDRTEADATMHDLYDTWQSCTETGKYTARAAFRALQGNWDVHRRITSHNTTYPSGVLTGTASFQFRSPTDAAFDLEYLYAESGTFTLANGATLNASRRYVYRYSEAQDRLSVWFVKPAHDLEVDYLFHDLTFAPPAEADDAGHHFAKADHLCVKDMYLTEYRLPIKGIALHSFQVEHKVKGPDKDYVSFTDYRRPEKSAV</sequence>
<dbReference type="Proteomes" id="UP000192596">
    <property type="component" value="Unassembled WGS sequence"/>
</dbReference>
<keyword evidence="7" id="KW-1185">Reference proteome</keyword>
<organism evidence="6 7">
    <name type="scientific">Cryoendolithus antarcticus</name>
    <dbReference type="NCBI Taxonomy" id="1507870"/>
    <lineage>
        <taxon>Eukaryota</taxon>
        <taxon>Fungi</taxon>
        <taxon>Dikarya</taxon>
        <taxon>Ascomycota</taxon>
        <taxon>Pezizomycotina</taxon>
        <taxon>Dothideomycetes</taxon>
        <taxon>Dothideomycetidae</taxon>
        <taxon>Cladosporiales</taxon>
        <taxon>Cladosporiaceae</taxon>
        <taxon>Cryoendolithus</taxon>
    </lineage>
</organism>
<dbReference type="InParanoid" id="A0A1V8TAG7"/>
<dbReference type="PANTHER" id="PTHR23023">
    <property type="entry name" value="DIMETHYLANILINE MONOOXYGENASE"/>
    <property type="match status" value="1"/>
</dbReference>
<evidence type="ECO:0000256" key="1">
    <source>
        <dbReference type="ARBA" id="ARBA00022630"/>
    </source>
</evidence>
<dbReference type="EMBL" id="NAJO01000012">
    <property type="protein sequence ID" value="OQO08359.1"/>
    <property type="molecule type" value="Genomic_DNA"/>
</dbReference>
<dbReference type="Pfam" id="PF19834">
    <property type="entry name" value="DUF6314"/>
    <property type="match status" value="1"/>
</dbReference>
<dbReference type="InterPro" id="IPR023753">
    <property type="entry name" value="FAD/NAD-binding_dom"/>
</dbReference>
<dbReference type="GO" id="GO:0016491">
    <property type="term" value="F:oxidoreductase activity"/>
    <property type="evidence" value="ECO:0007669"/>
    <property type="project" value="UniProtKB-KW"/>
</dbReference>
<feature type="domain" description="DUF6314" evidence="5">
    <location>
        <begin position="580"/>
        <end position="739"/>
    </location>
</feature>
<evidence type="ECO:0000313" key="7">
    <source>
        <dbReference type="Proteomes" id="UP000192596"/>
    </source>
</evidence>
<dbReference type="AlphaFoldDB" id="A0A1V8TAG7"/>
<feature type="domain" description="FAD/NAD(P)-binding" evidence="4">
    <location>
        <begin position="12"/>
        <end position="235"/>
    </location>
</feature>
<dbReference type="Pfam" id="PF07992">
    <property type="entry name" value="Pyr_redox_2"/>
    <property type="match status" value="1"/>
</dbReference>